<dbReference type="RefSeq" id="WP_056977772.1">
    <property type="nucleotide sequence ID" value="NZ_AYZR01000004.1"/>
</dbReference>
<dbReference type="Pfam" id="PF09512">
    <property type="entry name" value="ThiW"/>
    <property type="match status" value="1"/>
</dbReference>
<sequence>MQSKQLRNLVLTALFSAIGTIGGSVMEFSIGAAKVDPMQHLLNLVSGVLLGPWWALAQAFLTSLIRNLMGTGTILAFPGSMFGAVLVGLAYRYTKKLWLAGLGELIGTGIIGALVAYPVAKWLMGANGALFLFVPSFFLSALVGVVIGYGLLKVLLRQKRFQEFNK</sequence>
<dbReference type="Gene3D" id="1.10.1760.20">
    <property type="match status" value="1"/>
</dbReference>
<feature type="transmembrane region" description="Helical" evidence="1">
    <location>
        <begin position="6"/>
        <end position="29"/>
    </location>
</feature>
<reference evidence="2 3" key="1">
    <citation type="journal article" date="2015" name="Genome Announc.">
        <title>Expanding the biotechnology potential of lactobacilli through comparative genomics of 213 strains and associated genera.</title>
        <authorList>
            <person name="Sun Z."/>
            <person name="Harris H.M."/>
            <person name="McCann A."/>
            <person name="Guo C."/>
            <person name="Argimon S."/>
            <person name="Zhang W."/>
            <person name="Yang X."/>
            <person name="Jeffery I.B."/>
            <person name="Cooney J.C."/>
            <person name="Kagawa T.F."/>
            <person name="Liu W."/>
            <person name="Song Y."/>
            <person name="Salvetti E."/>
            <person name="Wrobel A."/>
            <person name="Rasinkangas P."/>
            <person name="Parkhill J."/>
            <person name="Rea M.C."/>
            <person name="O'Sullivan O."/>
            <person name="Ritari J."/>
            <person name="Douillard F.P."/>
            <person name="Paul Ross R."/>
            <person name="Yang R."/>
            <person name="Briner A.E."/>
            <person name="Felis G.E."/>
            <person name="de Vos W.M."/>
            <person name="Barrangou R."/>
            <person name="Klaenhammer T.R."/>
            <person name="Caufield P.W."/>
            <person name="Cui Y."/>
            <person name="Zhang H."/>
            <person name="O'Toole P.W."/>
        </authorList>
    </citation>
    <scope>NUCLEOTIDE SEQUENCE [LARGE SCALE GENOMIC DNA]</scope>
    <source>
        <strain evidence="2 3">DSM 24302</strain>
    </source>
</reference>
<feature type="transmembrane region" description="Helical" evidence="1">
    <location>
        <begin position="67"/>
        <end position="90"/>
    </location>
</feature>
<evidence type="ECO:0000256" key="1">
    <source>
        <dbReference type="SAM" id="Phobius"/>
    </source>
</evidence>
<name>A0A0R2CT19_9LACO</name>
<proteinExistence type="predicted"/>
<keyword evidence="1" id="KW-0812">Transmembrane</keyword>
<keyword evidence="3" id="KW-1185">Reference proteome</keyword>
<dbReference type="PATRIC" id="fig|1423802.4.peg.1498"/>
<evidence type="ECO:0000313" key="2">
    <source>
        <dbReference type="EMBL" id="KRM94522.1"/>
    </source>
</evidence>
<organism evidence="2 3">
    <name type="scientific">Lentilactobacillus senioris DSM 24302 = JCM 17472</name>
    <dbReference type="NCBI Taxonomy" id="1423802"/>
    <lineage>
        <taxon>Bacteria</taxon>
        <taxon>Bacillati</taxon>
        <taxon>Bacillota</taxon>
        <taxon>Bacilli</taxon>
        <taxon>Lactobacillales</taxon>
        <taxon>Lactobacillaceae</taxon>
        <taxon>Lentilactobacillus</taxon>
    </lineage>
</organism>
<dbReference type="PIRSF" id="PIRSF024534">
    <property type="entry name" value="ThiW"/>
    <property type="match status" value="1"/>
</dbReference>
<feature type="transmembrane region" description="Helical" evidence="1">
    <location>
        <begin position="97"/>
        <end position="117"/>
    </location>
</feature>
<dbReference type="Proteomes" id="UP000051256">
    <property type="component" value="Unassembled WGS sequence"/>
</dbReference>
<comment type="caution">
    <text evidence="2">The sequence shown here is derived from an EMBL/GenBank/DDBJ whole genome shotgun (WGS) entry which is preliminary data.</text>
</comment>
<gene>
    <name evidence="2" type="ORF">FC56_GL001480</name>
</gene>
<dbReference type="InterPro" id="IPR012652">
    <property type="entry name" value="ThiW"/>
</dbReference>
<protein>
    <submittedName>
        <fullName evidence="2">ThiW like protein</fullName>
    </submittedName>
</protein>
<dbReference type="EMBL" id="AYZR01000004">
    <property type="protein sequence ID" value="KRM94522.1"/>
    <property type="molecule type" value="Genomic_DNA"/>
</dbReference>
<keyword evidence="1" id="KW-0472">Membrane</keyword>
<dbReference type="AlphaFoldDB" id="A0A0R2CT19"/>
<feature type="transmembrane region" description="Helical" evidence="1">
    <location>
        <begin position="129"/>
        <end position="152"/>
    </location>
</feature>
<accession>A0A0R2CT19</accession>
<dbReference type="NCBIfam" id="TIGR02359">
    <property type="entry name" value="thiW"/>
    <property type="match status" value="1"/>
</dbReference>
<evidence type="ECO:0000313" key="3">
    <source>
        <dbReference type="Proteomes" id="UP000051256"/>
    </source>
</evidence>
<keyword evidence="1" id="KW-1133">Transmembrane helix</keyword>